<organism evidence="2 3">
    <name type="scientific">Gigaspora rosea</name>
    <dbReference type="NCBI Taxonomy" id="44941"/>
    <lineage>
        <taxon>Eukaryota</taxon>
        <taxon>Fungi</taxon>
        <taxon>Fungi incertae sedis</taxon>
        <taxon>Mucoromycota</taxon>
        <taxon>Glomeromycotina</taxon>
        <taxon>Glomeromycetes</taxon>
        <taxon>Diversisporales</taxon>
        <taxon>Gigasporaceae</taxon>
        <taxon>Gigaspora</taxon>
    </lineage>
</organism>
<dbReference type="AlphaFoldDB" id="A0A397UAQ4"/>
<evidence type="ECO:0000256" key="1">
    <source>
        <dbReference type="SAM" id="MobiDB-lite"/>
    </source>
</evidence>
<reference evidence="2 3" key="1">
    <citation type="submission" date="2018-06" db="EMBL/GenBank/DDBJ databases">
        <title>Comparative genomics reveals the genomic features of Rhizophagus irregularis, R. cerebriforme, R. diaphanum and Gigaspora rosea, and their symbiotic lifestyle signature.</title>
        <authorList>
            <person name="Morin E."/>
            <person name="San Clemente H."/>
            <person name="Chen E.C.H."/>
            <person name="De La Providencia I."/>
            <person name="Hainaut M."/>
            <person name="Kuo A."/>
            <person name="Kohler A."/>
            <person name="Murat C."/>
            <person name="Tang N."/>
            <person name="Roy S."/>
            <person name="Loubradou J."/>
            <person name="Henrissat B."/>
            <person name="Grigoriev I.V."/>
            <person name="Corradi N."/>
            <person name="Roux C."/>
            <person name="Martin F.M."/>
        </authorList>
    </citation>
    <scope>NUCLEOTIDE SEQUENCE [LARGE SCALE GENOMIC DNA]</scope>
    <source>
        <strain evidence="2 3">DAOM 194757</strain>
    </source>
</reference>
<evidence type="ECO:0000313" key="3">
    <source>
        <dbReference type="Proteomes" id="UP000266673"/>
    </source>
</evidence>
<name>A0A397UAQ4_9GLOM</name>
<sequence length="176" mass="20548">MKDDHSLNNNRVEESTYSKATTSSLGLQSLEMPIGAMEMTSNINYVNSFSEPIYSNIIDTTNKPLIDRLKIECDYTWHPITNKATKYIDELIDNYDTRNKFHSKLQLPFVLPNKTTYLLVNTMKYIGLINLLTNCFNGKIYAMYYNNGLQYYFIFETYLRYIKHELEAQVSISDAE</sequence>
<comment type="caution">
    <text evidence="2">The sequence shown here is derived from an EMBL/GenBank/DDBJ whole genome shotgun (WGS) entry which is preliminary data.</text>
</comment>
<keyword evidence="3" id="KW-1185">Reference proteome</keyword>
<proteinExistence type="predicted"/>
<dbReference type="Proteomes" id="UP000266673">
    <property type="component" value="Unassembled WGS sequence"/>
</dbReference>
<accession>A0A397UAQ4</accession>
<dbReference type="OrthoDB" id="2431355at2759"/>
<protein>
    <submittedName>
        <fullName evidence="2">Uncharacterized protein</fullName>
    </submittedName>
</protein>
<evidence type="ECO:0000313" key="2">
    <source>
        <dbReference type="EMBL" id="RIB04216.1"/>
    </source>
</evidence>
<dbReference type="EMBL" id="QKWP01002227">
    <property type="protein sequence ID" value="RIB04216.1"/>
    <property type="molecule type" value="Genomic_DNA"/>
</dbReference>
<feature type="compositionally biased region" description="Basic and acidic residues" evidence="1">
    <location>
        <begin position="1"/>
        <end position="16"/>
    </location>
</feature>
<feature type="region of interest" description="Disordered" evidence="1">
    <location>
        <begin position="1"/>
        <end position="20"/>
    </location>
</feature>
<gene>
    <name evidence="2" type="ORF">C2G38_2284865</name>
</gene>